<proteinExistence type="predicted"/>
<feature type="compositionally biased region" description="Low complexity" evidence="1">
    <location>
        <begin position="139"/>
        <end position="158"/>
    </location>
</feature>
<feature type="region of interest" description="Disordered" evidence="1">
    <location>
        <begin position="1"/>
        <end position="44"/>
    </location>
</feature>
<reference evidence="2" key="1">
    <citation type="submission" date="2022-02" db="EMBL/GenBank/DDBJ databases">
        <title>Towards deciphering the DNA virus diversity associated with rodent species in the families Cricetidae and Heteromyidae.</title>
        <authorList>
            <person name="Lund M."/>
            <person name="Larsen B.B."/>
            <person name="Gryseels S."/>
            <person name="Kraberger S."/>
            <person name="Rowsey D.M."/>
            <person name="Steger L."/>
            <person name="Yule K.M."/>
            <person name="Upham N.S."/>
            <person name="Worobey M."/>
            <person name="Van Doorslaer K."/>
            <person name="Varsani A."/>
        </authorList>
    </citation>
    <scope>NUCLEOTIDE SEQUENCE</scope>
    <source>
        <strain evidence="2">UA06Rod_16</strain>
    </source>
</reference>
<feature type="region of interest" description="Disordered" evidence="1">
    <location>
        <begin position="136"/>
        <end position="160"/>
    </location>
</feature>
<accession>A0A976R5E4</accession>
<feature type="compositionally biased region" description="Polar residues" evidence="1">
    <location>
        <begin position="18"/>
        <end position="28"/>
    </location>
</feature>
<protein>
    <submittedName>
        <fullName evidence="2">DNA pilot protein</fullName>
    </submittedName>
</protein>
<evidence type="ECO:0000313" key="2">
    <source>
        <dbReference type="EMBL" id="UPW41396.1"/>
    </source>
</evidence>
<name>A0A976R5E4_9VIRU</name>
<evidence type="ECO:0000256" key="1">
    <source>
        <dbReference type="SAM" id="MobiDB-lite"/>
    </source>
</evidence>
<feature type="compositionally biased region" description="Basic and acidic residues" evidence="1">
    <location>
        <begin position="85"/>
        <end position="105"/>
    </location>
</feature>
<sequence>MGNAPSFGDFSSPFDQRAMNSTSLQSGIGNIPSPVGNTTRGPLSDIFNKADIERENWMRNEQSANLAWERDEVTRKSQNDWQSSENEKDRKFNSDEAQKNRDYNERMSNTAYQRAVADMKAAGINPLLAVSQGGADTVGSAPASSHGGSSGSGRSSAANHVRSDYSQGAALMNGIVRIIGMISGGLVAGADRANTAGIALAKLNQQEKLENMKEAGRNARHGATETTRYIDKNGEVKSSRLKYKK</sequence>
<feature type="compositionally biased region" description="Basic and acidic residues" evidence="1">
    <location>
        <begin position="69"/>
        <end position="78"/>
    </location>
</feature>
<dbReference type="EMBL" id="OM869590">
    <property type="protein sequence ID" value="UPW41396.1"/>
    <property type="molecule type" value="Genomic_DNA"/>
</dbReference>
<feature type="region of interest" description="Disordered" evidence="1">
    <location>
        <begin position="69"/>
        <end position="107"/>
    </location>
</feature>
<organism evidence="2">
    <name type="scientific">Dipodfec virus UA06Rod_16</name>
    <dbReference type="NCBI Taxonomy" id="2929317"/>
    <lineage>
        <taxon>Viruses</taxon>
        <taxon>Monodnaviria</taxon>
        <taxon>Sangervirae</taxon>
        <taxon>Phixviricota</taxon>
        <taxon>Malgrandaviricetes</taxon>
        <taxon>Petitvirales</taxon>
        <taxon>Microviridae</taxon>
    </lineage>
</organism>